<evidence type="ECO:0000313" key="2">
    <source>
        <dbReference type="Proteomes" id="UP001177260"/>
    </source>
</evidence>
<reference evidence="1 2" key="1">
    <citation type="journal article" date="2023" name="ACS Omega">
        <title>Identification of the Neoaspergillic Acid Biosynthesis Gene Cluster by Establishing an In Vitro CRISPR-Ribonucleoprotein Genetic System in Aspergillus melleus.</title>
        <authorList>
            <person name="Yuan B."/>
            <person name="Grau M.F."/>
            <person name="Murata R.M."/>
            <person name="Torok T."/>
            <person name="Venkateswaran K."/>
            <person name="Stajich J.E."/>
            <person name="Wang C.C.C."/>
        </authorList>
    </citation>
    <scope>NUCLEOTIDE SEQUENCE [LARGE SCALE GENOMIC DNA]</scope>
    <source>
        <strain evidence="1 2">IMV 1140</strain>
    </source>
</reference>
<keyword evidence="2" id="KW-1185">Reference proteome</keyword>
<gene>
    <name evidence="1" type="ORF">N8T08_006409</name>
</gene>
<dbReference type="EMBL" id="JAOPJF010000004">
    <property type="protein sequence ID" value="KAK1149189.1"/>
    <property type="molecule type" value="Genomic_DNA"/>
</dbReference>
<comment type="caution">
    <text evidence="1">The sequence shown here is derived from an EMBL/GenBank/DDBJ whole genome shotgun (WGS) entry which is preliminary data.</text>
</comment>
<evidence type="ECO:0000313" key="1">
    <source>
        <dbReference type="EMBL" id="KAK1149189.1"/>
    </source>
</evidence>
<accession>A0ACC3BEY9</accession>
<organism evidence="1 2">
    <name type="scientific">Aspergillus melleus</name>
    <dbReference type="NCBI Taxonomy" id="138277"/>
    <lineage>
        <taxon>Eukaryota</taxon>
        <taxon>Fungi</taxon>
        <taxon>Dikarya</taxon>
        <taxon>Ascomycota</taxon>
        <taxon>Pezizomycotina</taxon>
        <taxon>Eurotiomycetes</taxon>
        <taxon>Eurotiomycetidae</taxon>
        <taxon>Eurotiales</taxon>
        <taxon>Aspergillaceae</taxon>
        <taxon>Aspergillus</taxon>
        <taxon>Aspergillus subgen. Circumdati</taxon>
    </lineage>
</organism>
<dbReference type="Proteomes" id="UP001177260">
    <property type="component" value="Unassembled WGS sequence"/>
</dbReference>
<protein>
    <submittedName>
        <fullName evidence="1">Uncharacterized protein</fullName>
    </submittedName>
</protein>
<sequence>MPKRKLSDRDSAPSHSLQTIRLSQKFDQGVQLLTRALKTARGFERQKLGRREKTAKTQNGDETLKRLAEEVQVLKSLDPPIVAAKYLLKQMFKTKRIAETTAFTEFYAYKSKKISTEGPKSPAEANVMARLYKSNPVKNVYPDIMTGIRDLLGLKDAPAGKKDGKGKEKNGGAKVQKSVSKAELDDISGGESGEEDEGENGGALGATSRKAGGDDDEDQEVSDAESDDFAQFDSRLAPDSEDEDEQSGSEDGSDGGIDLSTAKIPSDMSISRSPSPDSPPAKKQKAKKTAAAPITSTTFLPSLSMGGYFSGSESEAEDVEEAPRRKNRMGQQARRALWEKKFGSGANHVKNQKEKSRNNRDSGWDVRRGATDGREGPRGRRGQGRGGAMGPTGANALPRQGDRSRGAPPKKPEDNKPLHPSWEAAKKAKEQKAASFQGKKVVFD</sequence>
<proteinExistence type="predicted"/>
<name>A0ACC3BEY9_9EURO</name>